<comment type="similarity">
    <text evidence="2">Belongs to the SusD family.</text>
</comment>
<keyword evidence="4" id="KW-0472">Membrane</keyword>
<accession>A0A084SF36</accession>
<evidence type="ECO:0000256" key="2">
    <source>
        <dbReference type="ARBA" id="ARBA00006275"/>
    </source>
</evidence>
<reference evidence="8 9" key="1">
    <citation type="submission" date="2014-07" db="EMBL/GenBank/DDBJ databases">
        <title>Draft Genome Sequence of Gephyronic Acid Producer, Cystobacter violaceus Strain Cb vi76.</title>
        <authorList>
            <person name="Stevens D.C."/>
            <person name="Young J."/>
            <person name="Carmichael R."/>
            <person name="Tan J."/>
            <person name="Taylor R.E."/>
        </authorList>
    </citation>
    <scope>NUCLEOTIDE SEQUENCE [LARGE SCALE GENOMIC DNA]</scope>
    <source>
        <strain evidence="8 9">Cb vi76</strain>
    </source>
</reference>
<comment type="subcellular location">
    <subcellularLocation>
        <location evidence="1">Cell outer membrane</location>
    </subcellularLocation>
</comment>
<feature type="chain" id="PRO_5001781429" description="RagB/SusD domain-containing protein" evidence="6">
    <location>
        <begin position="27"/>
        <end position="463"/>
    </location>
</feature>
<evidence type="ECO:0000256" key="6">
    <source>
        <dbReference type="SAM" id="SignalP"/>
    </source>
</evidence>
<dbReference type="CDD" id="cd08977">
    <property type="entry name" value="SusD"/>
    <property type="match status" value="1"/>
</dbReference>
<evidence type="ECO:0000313" key="8">
    <source>
        <dbReference type="EMBL" id="KFA87071.1"/>
    </source>
</evidence>
<gene>
    <name evidence="8" type="ORF">Q664_50255</name>
</gene>
<dbReference type="PROSITE" id="PS51257">
    <property type="entry name" value="PROKAR_LIPOPROTEIN"/>
    <property type="match status" value="1"/>
</dbReference>
<dbReference type="GO" id="GO:0009279">
    <property type="term" value="C:cell outer membrane"/>
    <property type="evidence" value="ECO:0007669"/>
    <property type="project" value="UniProtKB-SubCell"/>
</dbReference>
<comment type="caution">
    <text evidence="8">The sequence shown here is derived from an EMBL/GenBank/DDBJ whole genome shotgun (WGS) entry which is preliminary data.</text>
</comment>
<feature type="signal peptide" evidence="6">
    <location>
        <begin position="1"/>
        <end position="26"/>
    </location>
</feature>
<evidence type="ECO:0000313" key="9">
    <source>
        <dbReference type="Proteomes" id="UP000028547"/>
    </source>
</evidence>
<dbReference type="InterPro" id="IPR011990">
    <property type="entry name" value="TPR-like_helical_dom_sf"/>
</dbReference>
<feature type="domain" description="RagB/SusD" evidence="7">
    <location>
        <begin position="339"/>
        <end position="447"/>
    </location>
</feature>
<dbReference type="Gene3D" id="1.25.40.390">
    <property type="match status" value="1"/>
</dbReference>
<protein>
    <recommendedName>
        <fullName evidence="7">RagB/SusD domain-containing protein</fullName>
    </recommendedName>
</protein>
<dbReference type="Pfam" id="PF07980">
    <property type="entry name" value="SusD_RagB"/>
    <property type="match status" value="1"/>
</dbReference>
<name>A0A084SF36_9BACT</name>
<keyword evidence="5" id="KW-0998">Cell outer membrane</keyword>
<evidence type="ECO:0000256" key="4">
    <source>
        <dbReference type="ARBA" id="ARBA00023136"/>
    </source>
</evidence>
<evidence type="ECO:0000256" key="5">
    <source>
        <dbReference type="ARBA" id="ARBA00023237"/>
    </source>
</evidence>
<dbReference type="EMBL" id="JPMI01000394">
    <property type="protein sequence ID" value="KFA87071.1"/>
    <property type="molecule type" value="Genomic_DNA"/>
</dbReference>
<dbReference type="Proteomes" id="UP000028547">
    <property type="component" value="Unassembled WGS sequence"/>
</dbReference>
<sequence length="463" mass="50708">MRIRDMKNMKKVALALCATAMLGGCGDLTVPDLNNPSLDSFQQTPTRTAVINASTGLLIGTRAGMTNQNGYVALMGVLGRESLVLDSADPRYVGEMLAGPALNGGSPAFGGNFWDNPYANIRNANTLLNALEKVEGVTEAEKNAIRGFAKTIQALDFLVIVNTRDTNGAPIDVNRPFGAPLAPIETKEKVLAHIATLLDEAKAHLEAGGTAFPFPMSSGFRDFEPRTDGKVIDITVPNFIKVNRAIKARVDVYRERWEEALVDLEESFLDIDAPLDLGVYHAYGTGSGDVKNTLNGPNIFANPILLEDAKQPDGSLDARVGRKVKDSENPGELPGVIEKYSKGFAQYTADTASIPIIRNEELILLRAEANIRLERYETAMADINTIREDSGGQAPIPEVLEGELAINELLYQRRFSLLMEGGHRWIDMRRYGKLEELKREDPPGMSFNVHPRFPIPTTEMIGR</sequence>
<dbReference type="SUPFAM" id="SSF48452">
    <property type="entry name" value="TPR-like"/>
    <property type="match status" value="1"/>
</dbReference>
<evidence type="ECO:0000259" key="7">
    <source>
        <dbReference type="Pfam" id="PF07980"/>
    </source>
</evidence>
<organism evidence="8 9">
    <name type="scientific">Archangium violaceum Cb vi76</name>
    <dbReference type="NCBI Taxonomy" id="1406225"/>
    <lineage>
        <taxon>Bacteria</taxon>
        <taxon>Pseudomonadati</taxon>
        <taxon>Myxococcota</taxon>
        <taxon>Myxococcia</taxon>
        <taxon>Myxococcales</taxon>
        <taxon>Cystobacterineae</taxon>
        <taxon>Archangiaceae</taxon>
        <taxon>Archangium</taxon>
    </lineage>
</organism>
<keyword evidence="3 6" id="KW-0732">Signal</keyword>
<proteinExistence type="inferred from homology"/>
<evidence type="ECO:0000256" key="1">
    <source>
        <dbReference type="ARBA" id="ARBA00004442"/>
    </source>
</evidence>
<evidence type="ECO:0000256" key="3">
    <source>
        <dbReference type="ARBA" id="ARBA00022729"/>
    </source>
</evidence>
<dbReference type="InterPro" id="IPR012944">
    <property type="entry name" value="SusD_RagB_dom"/>
</dbReference>
<dbReference type="AlphaFoldDB" id="A0A084SF36"/>